<dbReference type="GO" id="GO:0000976">
    <property type="term" value="F:transcription cis-regulatory region binding"/>
    <property type="evidence" value="ECO:0007669"/>
    <property type="project" value="TreeGrafter"/>
</dbReference>
<dbReference type="eggNOG" id="ENOG502RCSS">
    <property type="taxonomic scope" value="Eukaryota"/>
</dbReference>
<feature type="region of interest" description="Disordered" evidence="2">
    <location>
        <begin position="292"/>
        <end position="323"/>
    </location>
</feature>
<feature type="compositionally biased region" description="Basic residues" evidence="2">
    <location>
        <begin position="35"/>
        <end position="49"/>
    </location>
</feature>
<keyword evidence="6" id="KW-1185">Reference proteome</keyword>
<evidence type="ECO:0000313" key="4">
    <source>
        <dbReference type="EMBL" id="KLU85069.1"/>
    </source>
</evidence>
<evidence type="ECO:0000313" key="6">
    <source>
        <dbReference type="Proteomes" id="UP000011715"/>
    </source>
</evidence>
<proteinExistence type="predicted"/>
<dbReference type="AlphaFoldDB" id="A0A0C4DVT8"/>
<feature type="compositionally biased region" description="Low complexity" evidence="2">
    <location>
        <begin position="130"/>
        <end position="139"/>
    </location>
</feature>
<dbReference type="CDD" id="cd00067">
    <property type="entry name" value="GAL4"/>
    <property type="match status" value="1"/>
</dbReference>
<sequence length="767" mass="83589">MEETGGLGHDAGSASPPPVPFPDDQDDRQSPPPKLAKKRIRKPRGRGLRTKTGCLTCRKRHKKCDEQFPVCSHCVTSNRECVWPEPNAPEIPSGNSSVTQSPPGSAELRSQPAGLPPTSHSAILAVAQSHQQRQQQQQQQHHHHHQRQFDQPSLASTTSNSPQQSSPAAALSPDAGAVEAKAEARAARPTYPPSGPVAPTLDYHFPNGPSPDSHNIVDPALAALFPGTRPKPPITDLVPASSYGHTPASPETMSSVEGISVGAAGSKWLDLLAGDAAAQAAGGFSLGACKPIQMGPRDQAPGAPASGSGSGTSRGDGLRISNSRTGVMGRLDWSIPERYPWQEDTDIELEPVEALLFRAFAERSALWMDLFDPYKHFSTYSIRLAMRNYGLMKAILALQARHASMASALKTQPEPGSVPVPEVDATAAVEYYHEALCYVARALQYQSYARSEEILCTAMVISTYEMLDAHMGHPIGRLSPGQRRSVLSNWQRHLKGLFWIQRSQDVNGASGGLRQAVWWSWLRQDLWAAFREHRRCLSFWRPVVDYSELTQCELADRAVYLLSQAVNYCADDPDIGAWVDAGVTSKLADESDEAVRRRCERGAELMDMLERWRSFIGDGFQPLPVAARPPGEVGGGGAAARVWKPIWVHPPAFGVALQAYHFARILVCLHWPAVGGSRCNDTKTQEILAEAVAAICGIAMELTDQGCQIMSARCLFGAGLCVQGAAQQEGIVELMKACEARSGWPLEAMRDDLRAEWRKRDTEMHDV</sequence>
<evidence type="ECO:0000256" key="1">
    <source>
        <dbReference type="ARBA" id="ARBA00023242"/>
    </source>
</evidence>
<reference evidence="5" key="4">
    <citation type="journal article" date="2015" name="G3 (Bethesda)">
        <title>Genome sequences of three phytopathogenic species of the Magnaporthaceae family of fungi.</title>
        <authorList>
            <person name="Okagaki L.H."/>
            <person name="Nunes C.C."/>
            <person name="Sailsbery J."/>
            <person name="Clay B."/>
            <person name="Brown D."/>
            <person name="John T."/>
            <person name="Oh Y."/>
            <person name="Young N."/>
            <person name="Fitzgerald M."/>
            <person name="Haas B.J."/>
            <person name="Zeng Q."/>
            <person name="Young S."/>
            <person name="Adiconis X."/>
            <person name="Fan L."/>
            <person name="Levin J.Z."/>
            <person name="Mitchell T.K."/>
            <person name="Okubara P.A."/>
            <person name="Farman M.L."/>
            <person name="Kohn L.M."/>
            <person name="Birren B."/>
            <person name="Ma L.-J."/>
            <person name="Dean R.A."/>
        </authorList>
    </citation>
    <scope>NUCLEOTIDE SEQUENCE</scope>
    <source>
        <strain evidence="5">ATCC 64411 / 73-15</strain>
    </source>
</reference>
<protein>
    <recommendedName>
        <fullName evidence="3">Zn(2)-C6 fungal-type domain-containing protein</fullName>
    </recommendedName>
</protein>
<keyword evidence="1" id="KW-0539">Nucleus</keyword>
<dbReference type="STRING" id="644358.A0A0C4DVT8"/>
<feature type="region of interest" description="Disordered" evidence="2">
    <location>
        <begin position="1"/>
        <end position="52"/>
    </location>
</feature>
<dbReference type="EMBL" id="ADBL01000969">
    <property type="status" value="NOT_ANNOTATED_CDS"/>
    <property type="molecule type" value="Genomic_DNA"/>
</dbReference>
<dbReference type="InterPro" id="IPR036864">
    <property type="entry name" value="Zn2-C6_fun-type_DNA-bd_sf"/>
</dbReference>
<reference evidence="6" key="2">
    <citation type="submission" date="2010-05" db="EMBL/GenBank/DDBJ databases">
        <title>The genome sequence of Magnaporthe poae strain ATCC 64411.</title>
        <authorList>
            <person name="Ma L.-J."/>
            <person name="Dead R."/>
            <person name="Young S."/>
            <person name="Zeng Q."/>
            <person name="Koehrsen M."/>
            <person name="Alvarado L."/>
            <person name="Berlin A."/>
            <person name="Chapman S.B."/>
            <person name="Chen Z."/>
            <person name="Freedman E."/>
            <person name="Gellesch M."/>
            <person name="Goldberg J."/>
            <person name="Griggs A."/>
            <person name="Gujja S."/>
            <person name="Heilman E.R."/>
            <person name="Heiman D."/>
            <person name="Hepburn T."/>
            <person name="Howarth C."/>
            <person name="Jen D."/>
            <person name="Larson L."/>
            <person name="Mehta T."/>
            <person name="Neiman D."/>
            <person name="Pearson M."/>
            <person name="Roberts A."/>
            <person name="Saif S."/>
            <person name="Shea T."/>
            <person name="Shenoy N."/>
            <person name="Sisk P."/>
            <person name="Stolte C."/>
            <person name="Sykes S."/>
            <person name="Walk T."/>
            <person name="White J."/>
            <person name="Yandava C."/>
            <person name="Haas B."/>
            <person name="Nusbaum C."/>
            <person name="Birren B."/>
        </authorList>
    </citation>
    <scope>NUCLEOTIDE SEQUENCE [LARGE SCALE GENOMIC DNA]</scope>
    <source>
        <strain evidence="6">ATCC 64411 / 73-15</strain>
    </source>
</reference>
<dbReference type="GO" id="GO:0005634">
    <property type="term" value="C:nucleus"/>
    <property type="evidence" value="ECO:0007669"/>
    <property type="project" value="TreeGrafter"/>
</dbReference>
<dbReference type="PANTHER" id="PTHR37534:SF3">
    <property type="entry name" value="ZN(II)2CYS6 TRANSCRIPTION FACTOR (EUROFUNG)"/>
    <property type="match status" value="1"/>
</dbReference>
<dbReference type="EMBL" id="GL876968">
    <property type="protein sequence ID" value="KLU85069.1"/>
    <property type="molecule type" value="Genomic_DNA"/>
</dbReference>
<dbReference type="Proteomes" id="UP000011715">
    <property type="component" value="Unassembled WGS sequence"/>
</dbReference>
<dbReference type="Gene3D" id="4.10.240.10">
    <property type="entry name" value="Zn(2)-C6 fungal-type DNA-binding domain"/>
    <property type="match status" value="1"/>
</dbReference>
<dbReference type="EnsemblFungi" id="MAPG_04101T0">
    <property type="protein sequence ID" value="MAPG_04101T0"/>
    <property type="gene ID" value="MAPG_04101"/>
</dbReference>
<reference evidence="5" key="5">
    <citation type="submission" date="2015-06" db="UniProtKB">
        <authorList>
            <consortium name="EnsemblFungi"/>
        </authorList>
    </citation>
    <scope>IDENTIFICATION</scope>
    <source>
        <strain evidence="5">ATCC 64411</strain>
    </source>
</reference>
<dbReference type="SMART" id="SM00066">
    <property type="entry name" value="GAL4"/>
    <property type="match status" value="1"/>
</dbReference>
<dbReference type="InterPro" id="IPR001138">
    <property type="entry name" value="Zn2Cys6_DnaBD"/>
</dbReference>
<evidence type="ECO:0000259" key="3">
    <source>
        <dbReference type="PROSITE" id="PS50048"/>
    </source>
</evidence>
<reference evidence="4" key="3">
    <citation type="submission" date="2011-03" db="EMBL/GenBank/DDBJ databases">
        <title>Annotation of Magnaporthe poae ATCC 64411.</title>
        <authorList>
            <person name="Ma L.-J."/>
            <person name="Dead R."/>
            <person name="Young S.K."/>
            <person name="Zeng Q."/>
            <person name="Gargeya S."/>
            <person name="Fitzgerald M."/>
            <person name="Haas B."/>
            <person name="Abouelleil A."/>
            <person name="Alvarado L."/>
            <person name="Arachchi H.M."/>
            <person name="Berlin A."/>
            <person name="Brown A."/>
            <person name="Chapman S.B."/>
            <person name="Chen Z."/>
            <person name="Dunbar C."/>
            <person name="Freedman E."/>
            <person name="Gearin G."/>
            <person name="Gellesch M."/>
            <person name="Goldberg J."/>
            <person name="Griggs A."/>
            <person name="Gujja S."/>
            <person name="Heiman D."/>
            <person name="Howarth C."/>
            <person name="Larson L."/>
            <person name="Lui A."/>
            <person name="MacDonald P.J.P."/>
            <person name="Mehta T."/>
            <person name="Montmayeur A."/>
            <person name="Murphy C."/>
            <person name="Neiman D."/>
            <person name="Pearson M."/>
            <person name="Priest M."/>
            <person name="Roberts A."/>
            <person name="Saif S."/>
            <person name="Shea T."/>
            <person name="Shenoy N."/>
            <person name="Sisk P."/>
            <person name="Stolte C."/>
            <person name="Sykes S."/>
            <person name="Yandava C."/>
            <person name="Wortman J."/>
            <person name="Nusbaum C."/>
            <person name="Birren B."/>
        </authorList>
    </citation>
    <scope>NUCLEOTIDE SEQUENCE</scope>
    <source>
        <strain evidence="4">ATCC 64411</strain>
    </source>
</reference>
<dbReference type="Pfam" id="PF00172">
    <property type="entry name" value="Zn_clus"/>
    <property type="match status" value="1"/>
</dbReference>
<dbReference type="VEuPathDB" id="FungiDB:MAPG_04101"/>
<name>A0A0C4DVT8_MAGP6</name>
<dbReference type="GO" id="GO:0045944">
    <property type="term" value="P:positive regulation of transcription by RNA polymerase II"/>
    <property type="evidence" value="ECO:0007669"/>
    <property type="project" value="TreeGrafter"/>
</dbReference>
<dbReference type="OMA" id="RTGWPMA"/>
<feature type="compositionally biased region" description="Polar residues" evidence="2">
    <location>
        <begin position="93"/>
        <end position="103"/>
    </location>
</feature>
<dbReference type="PANTHER" id="PTHR37534">
    <property type="entry name" value="TRANSCRIPTIONAL ACTIVATOR PROTEIN UGA3"/>
    <property type="match status" value="1"/>
</dbReference>
<evidence type="ECO:0000313" key="5">
    <source>
        <dbReference type="EnsemblFungi" id="MAPG_04101T0"/>
    </source>
</evidence>
<evidence type="ECO:0000256" key="2">
    <source>
        <dbReference type="SAM" id="MobiDB-lite"/>
    </source>
</evidence>
<dbReference type="OrthoDB" id="5319341at2759"/>
<dbReference type="PROSITE" id="PS50048">
    <property type="entry name" value="ZN2_CY6_FUNGAL_2"/>
    <property type="match status" value="1"/>
</dbReference>
<dbReference type="PROSITE" id="PS00463">
    <property type="entry name" value="ZN2_CY6_FUNGAL_1"/>
    <property type="match status" value="1"/>
</dbReference>
<dbReference type="GO" id="GO:0000981">
    <property type="term" value="F:DNA-binding transcription factor activity, RNA polymerase II-specific"/>
    <property type="evidence" value="ECO:0007669"/>
    <property type="project" value="InterPro"/>
</dbReference>
<feature type="compositionally biased region" description="Low complexity" evidence="2">
    <location>
        <begin position="155"/>
        <end position="179"/>
    </location>
</feature>
<dbReference type="GO" id="GO:0008270">
    <property type="term" value="F:zinc ion binding"/>
    <property type="evidence" value="ECO:0007669"/>
    <property type="project" value="InterPro"/>
</dbReference>
<reference evidence="4" key="1">
    <citation type="submission" date="2010-05" db="EMBL/GenBank/DDBJ databases">
        <title>The Genome Sequence of Magnaporthe poae strain ATCC 64411.</title>
        <authorList>
            <consortium name="The Broad Institute Genome Sequencing Platform"/>
            <consortium name="Broad Institute Genome Sequencing Center for Infectious Disease"/>
            <person name="Ma L.-J."/>
            <person name="Dead R."/>
            <person name="Young S."/>
            <person name="Zeng Q."/>
            <person name="Koehrsen M."/>
            <person name="Alvarado L."/>
            <person name="Berlin A."/>
            <person name="Chapman S.B."/>
            <person name="Chen Z."/>
            <person name="Freedman E."/>
            <person name="Gellesch M."/>
            <person name="Goldberg J."/>
            <person name="Griggs A."/>
            <person name="Gujja S."/>
            <person name="Heilman E.R."/>
            <person name="Heiman D."/>
            <person name="Hepburn T."/>
            <person name="Howarth C."/>
            <person name="Jen D."/>
            <person name="Larson L."/>
            <person name="Mehta T."/>
            <person name="Neiman D."/>
            <person name="Pearson M."/>
            <person name="Roberts A."/>
            <person name="Saif S."/>
            <person name="Shea T."/>
            <person name="Shenoy N."/>
            <person name="Sisk P."/>
            <person name="Stolte C."/>
            <person name="Sykes S."/>
            <person name="Walk T."/>
            <person name="White J."/>
            <person name="Yandava C."/>
            <person name="Haas B."/>
            <person name="Nusbaum C."/>
            <person name="Birren B."/>
        </authorList>
    </citation>
    <scope>NUCLEOTIDE SEQUENCE</scope>
    <source>
        <strain evidence="4">ATCC 64411</strain>
    </source>
</reference>
<gene>
    <name evidence="4" type="ORF">MAPG_04101</name>
</gene>
<feature type="region of interest" description="Disordered" evidence="2">
    <location>
        <begin position="82"/>
        <end position="214"/>
    </location>
</feature>
<feature type="domain" description="Zn(2)-C6 fungal-type" evidence="3">
    <location>
        <begin position="53"/>
        <end position="83"/>
    </location>
</feature>
<accession>A0A0C4DVT8</accession>
<organism evidence="5 6">
    <name type="scientific">Magnaporthiopsis poae (strain ATCC 64411 / 73-15)</name>
    <name type="common">Kentucky bluegrass fungus</name>
    <name type="synonym">Magnaporthe poae</name>
    <dbReference type="NCBI Taxonomy" id="644358"/>
    <lineage>
        <taxon>Eukaryota</taxon>
        <taxon>Fungi</taxon>
        <taxon>Dikarya</taxon>
        <taxon>Ascomycota</taxon>
        <taxon>Pezizomycotina</taxon>
        <taxon>Sordariomycetes</taxon>
        <taxon>Sordariomycetidae</taxon>
        <taxon>Magnaporthales</taxon>
        <taxon>Magnaporthaceae</taxon>
        <taxon>Magnaporthiopsis</taxon>
    </lineage>
</organism>
<dbReference type="SUPFAM" id="SSF57701">
    <property type="entry name" value="Zn2/Cys6 DNA-binding domain"/>
    <property type="match status" value="1"/>
</dbReference>